<keyword evidence="2" id="KW-1185">Reference proteome</keyword>
<evidence type="ECO:0008006" key="3">
    <source>
        <dbReference type="Google" id="ProtNLM"/>
    </source>
</evidence>
<proteinExistence type="predicted"/>
<dbReference type="Proteomes" id="UP000828390">
    <property type="component" value="Unassembled WGS sequence"/>
</dbReference>
<name>A0A9D4LDX5_DREPO</name>
<evidence type="ECO:0000313" key="1">
    <source>
        <dbReference type="EMBL" id="KAH3856024.1"/>
    </source>
</evidence>
<organism evidence="1 2">
    <name type="scientific">Dreissena polymorpha</name>
    <name type="common">Zebra mussel</name>
    <name type="synonym">Mytilus polymorpha</name>
    <dbReference type="NCBI Taxonomy" id="45954"/>
    <lineage>
        <taxon>Eukaryota</taxon>
        <taxon>Metazoa</taxon>
        <taxon>Spiralia</taxon>
        <taxon>Lophotrochozoa</taxon>
        <taxon>Mollusca</taxon>
        <taxon>Bivalvia</taxon>
        <taxon>Autobranchia</taxon>
        <taxon>Heteroconchia</taxon>
        <taxon>Euheterodonta</taxon>
        <taxon>Imparidentia</taxon>
        <taxon>Neoheterodontei</taxon>
        <taxon>Myida</taxon>
        <taxon>Dreissenoidea</taxon>
        <taxon>Dreissenidae</taxon>
        <taxon>Dreissena</taxon>
    </lineage>
</organism>
<dbReference type="EMBL" id="JAIWYP010000003">
    <property type="protein sequence ID" value="KAH3856024.1"/>
    <property type="molecule type" value="Genomic_DNA"/>
</dbReference>
<sequence>MRWRFANGKGQYVYLERHTILTRVQEEILSQHCVSMAHLGYGFSRWQILDMALNMAVALGIENEPTKHWFYGFLKRFPDVNMVHPAKREKARDAAVTNEMIKNYLKELELT</sequence>
<reference evidence="1" key="1">
    <citation type="journal article" date="2019" name="bioRxiv">
        <title>The Genome of the Zebra Mussel, Dreissena polymorpha: A Resource for Invasive Species Research.</title>
        <authorList>
            <person name="McCartney M.A."/>
            <person name="Auch B."/>
            <person name="Kono T."/>
            <person name="Mallez S."/>
            <person name="Zhang Y."/>
            <person name="Obille A."/>
            <person name="Becker A."/>
            <person name="Abrahante J.E."/>
            <person name="Garbe J."/>
            <person name="Badalamenti J.P."/>
            <person name="Herman A."/>
            <person name="Mangelson H."/>
            <person name="Liachko I."/>
            <person name="Sullivan S."/>
            <person name="Sone E.D."/>
            <person name="Koren S."/>
            <person name="Silverstein K.A.T."/>
            <person name="Beckman K.B."/>
            <person name="Gohl D.M."/>
        </authorList>
    </citation>
    <scope>NUCLEOTIDE SEQUENCE</scope>
    <source>
        <strain evidence="1">Duluth1</strain>
        <tissue evidence="1">Whole animal</tissue>
    </source>
</reference>
<reference evidence="1" key="2">
    <citation type="submission" date="2020-11" db="EMBL/GenBank/DDBJ databases">
        <authorList>
            <person name="McCartney M.A."/>
            <person name="Auch B."/>
            <person name="Kono T."/>
            <person name="Mallez S."/>
            <person name="Becker A."/>
            <person name="Gohl D.M."/>
            <person name="Silverstein K.A.T."/>
            <person name="Koren S."/>
            <person name="Bechman K.B."/>
            <person name="Herman A."/>
            <person name="Abrahante J.E."/>
            <person name="Garbe J."/>
        </authorList>
    </citation>
    <scope>NUCLEOTIDE SEQUENCE</scope>
    <source>
        <strain evidence="1">Duluth1</strain>
        <tissue evidence="1">Whole animal</tissue>
    </source>
</reference>
<evidence type="ECO:0000313" key="2">
    <source>
        <dbReference type="Proteomes" id="UP000828390"/>
    </source>
</evidence>
<gene>
    <name evidence="1" type="ORF">DPMN_098604</name>
</gene>
<comment type="caution">
    <text evidence="1">The sequence shown here is derived from an EMBL/GenBank/DDBJ whole genome shotgun (WGS) entry which is preliminary data.</text>
</comment>
<accession>A0A9D4LDX5</accession>
<dbReference type="AlphaFoldDB" id="A0A9D4LDX5"/>
<protein>
    <recommendedName>
        <fullName evidence="3">HTH CENPB-type domain-containing protein</fullName>
    </recommendedName>
</protein>